<dbReference type="EMBL" id="MFRC01000063">
    <property type="protein sequence ID" value="OGH88560.1"/>
    <property type="molecule type" value="Genomic_DNA"/>
</dbReference>
<evidence type="ECO:0000313" key="2">
    <source>
        <dbReference type="Proteomes" id="UP000178490"/>
    </source>
</evidence>
<reference evidence="1 2" key="1">
    <citation type="journal article" date="2016" name="Nat. Commun.">
        <title>Thousands of microbial genomes shed light on interconnected biogeochemical processes in an aquifer system.</title>
        <authorList>
            <person name="Anantharaman K."/>
            <person name="Brown C.T."/>
            <person name="Hug L.A."/>
            <person name="Sharon I."/>
            <person name="Castelle C.J."/>
            <person name="Probst A.J."/>
            <person name="Thomas B.C."/>
            <person name="Singh A."/>
            <person name="Wilkins M.J."/>
            <person name="Karaoz U."/>
            <person name="Brodie E.L."/>
            <person name="Williams K.H."/>
            <person name="Hubbard S.S."/>
            <person name="Banfield J.F."/>
        </authorList>
    </citation>
    <scope>NUCLEOTIDE SEQUENCE [LARGE SCALE GENOMIC DNA]</scope>
</reference>
<proteinExistence type="predicted"/>
<organism evidence="1 2">
    <name type="scientific">Candidatus Magasanikbacteria bacterium RIFOXYD2_FULL_36_9</name>
    <dbReference type="NCBI Taxonomy" id="1798707"/>
    <lineage>
        <taxon>Bacteria</taxon>
        <taxon>Candidatus Magasanikiibacteriota</taxon>
    </lineage>
</organism>
<dbReference type="AlphaFoldDB" id="A0A1F6NXL1"/>
<comment type="caution">
    <text evidence="1">The sequence shown here is derived from an EMBL/GenBank/DDBJ whole genome shotgun (WGS) entry which is preliminary data.</text>
</comment>
<gene>
    <name evidence="1" type="ORF">A2537_00295</name>
</gene>
<name>A0A1F6NXL1_9BACT</name>
<sequence length="93" mass="11012">MPSVVKQKFYKKNRGIVPHKNNFKDLAPKALYMARANIVQMNVINQDSDTPDRLMVNLRHQQDTKGQTRCKIEITGQEVRIRHYRFNIFVQQL</sequence>
<evidence type="ECO:0000313" key="1">
    <source>
        <dbReference type="EMBL" id="OGH88560.1"/>
    </source>
</evidence>
<accession>A0A1F6NXL1</accession>
<dbReference type="Proteomes" id="UP000178490">
    <property type="component" value="Unassembled WGS sequence"/>
</dbReference>
<protein>
    <submittedName>
        <fullName evidence="1">Uncharacterized protein</fullName>
    </submittedName>
</protein>